<sequence length="473" mass="49499">MSWARATYTRTPFAAGAGTESAGLPGQQELPPPIPGGTAKWTYTPNPPLGWARRSWAGGAYPLTYPGGGVSIRPVPESGVMQVTAWWPDATVLQVIREHPDGTLWPVRGGNPLFVTKPTRRNYALNPSLEAGLHGYVADAGNPSLARVTGGSAARGQAYLAATVAAAGPVGITVPTSLPSTPDVTIGVDLRFSARPSAVTVQITWTDIAGVPLPASTATLTTDQINQSVDQFARQVVKLSTPASAVTPTMKVIASGMPAGGVMALDGITVERYSTSGSFFDGATYGGTWLGPAGLSASILAPLLTFSDGEAPLDIPLRYRVVNPASTGGTMTSQLATLLSGGRTWLTHPSRSDRPLVVQVGAVPKRTREAPRGVFYPLGATHPIIVSSSQRRAPTGELSLGALSFAERDELLAIFADLQPVYLRPPAEFGYGTGMWLALGDLDEDPGDRRAYQGTRILTAPFHEVAAPSELAV</sequence>
<feature type="region of interest" description="Disordered" evidence="1">
    <location>
        <begin position="14"/>
        <end position="39"/>
    </location>
</feature>
<proteinExistence type="predicted"/>
<evidence type="ECO:0000313" key="2">
    <source>
        <dbReference type="EMBL" id="GAA1961823.1"/>
    </source>
</evidence>
<evidence type="ECO:0000256" key="1">
    <source>
        <dbReference type="SAM" id="MobiDB-lite"/>
    </source>
</evidence>
<evidence type="ECO:0000313" key="3">
    <source>
        <dbReference type="Proteomes" id="UP001501116"/>
    </source>
</evidence>
<name>A0ABP5CCJ7_9PSEU</name>
<dbReference type="RefSeq" id="WP_344419524.1">
    <property type="nucleotide sequence ID" value="NZ_BAAANN010000013.1"/>
</dbReference>
<protein>
    <submittedName>
        <fullName evidence="2">Uncharacterized protein</fullName>
    </submittedName>
</protein>
<keyword evidence="3" id="KW-1185">Reference proteome</keyword>
<dbReference type="EMBL" id="BAAANN010000013">
    <property type="protein sequence ID" value="GAA1961823.1"/>
    <property type="molecule type" value="Genomic_DNA"/>
</dbReference>
<accession>A0ABP5CCJ7</accession>
<organism evidence="2 3">
    <name type="scientific">Amycolatopsis minnesotensis</name>
    <dbReference type="NCBI Taxonomy" id="337894"/>
    <lineage>
        <taxon>Bacteria</taxon>
        <taxon>Bacillati</taxon>
        <taxon>Actinomycetota</taxon>
        <taxon>Actinomycetes</taxon>
        <taxon>Pseudonocardiales</taxon>
        <taxon>Pseudonocardiaceae</taxon>
        <taxon>Amycolatopsis</taxon>
    </lineage>
</organism>
<comment type="caution">
    <text evidence="2">The sequence shown here is derived from an EMBL/GenBank/DDBJ whole genome shotgun (WGS) entry which is preliminary data.</text>
</comment>
<reference evidence="3" key="1">
    <citation type="journal article" date="2019" name="Int. J. Syst. Evol. Microbiol.">
        <title>The Global Catalogue of Microorganisms (GCM) 10K type strain sequencing project: providing services to taxonomists for standard genome sequencing and annotation.</title>
        <authorList>
            <consortium name="The Broad Institute Genomics Platform"/>
            <consortium name="The Broad Institute Genome Sequencing Center for Infectious Disease"/>
            <person name="Wu L."/>
            <person name="Ma J."/>
        </authorList>
    </citation>
    <scope>NUCLEOTIDE SEQUENCE [LARGE SCALE GENOMIC DNA]</scope>
    <source>
        <strain evidence="3">JCM 14545</strain>
    </source>
</reference>
<dbReference type="Proteomes" id="UP001501116">
    <property type="component" value="Unassembled WGS sequence"/>
</dbReference>
<gene>
    <name evidence="2" type="ORF">GCM10009754_36130</name>
</gene>